<organism evidence="2">
    <name type="scientific">freshwater metagenome</name>
    <dbReference type="NCBI Taxonomy" id="449393"/>
    <lineage>
        <taxon>unclassified sequences</taxon>
        <taxon>metagenomes</taxon>
        <taxon>ecological metagenomes</taxon>
    </lineage>
</organism>
<dbReference type="InterPro" id="IPR032466">
    <property type="entry name" value="Metal_Hydrolase"/>
</dbReference>
<dbReference type="PANTHER" id="PTHR11647">
    <property type="entry name" value="HYDRANTOINASE/DIHYDROPYRIMIDINASE FAMILY MEMBER"/>
    <property type="match status" value="1"/>
</dbReference>
<name>A0A6J5ZM98_9ZZZZ</name>
<dbReference type="SUPFAM" id="SSF51338">
    <property type="entry name" value="Composite domain of metallo-dependent hydrolases"/>
    <property type="match status" value="1"/>
</dbReference>
<dbReference type="SUPFAM" id="SSF51556">
    <property type="entry name" value="Metallo-dependent hydrolases"/>
    <property type="match status" value="1"/>
</dbReference>
<dbReference type="Gene3D" id="3.20.20.140">
    <property type="entry name" value="Metal-dependent hydrolases"/>
    <property type="match status" value="2"/>
</dbReference>
<dbReference type="PANTHER" id="PTHR11647:SF1">
    <property type="entry name" value="COLLAPSIN RESPONSE MEDIATOR PROTEIN"/>
    <property type="match status" value="1"/>
</dbReference>
<proteinExistence type="predicted"/>
<dbReference type="CDD" id="cd01297">
    <property type="entry name" value="D-aminoacylase"/>
    <property type="match status" value="1"/>
</dbReference>
<gene>
    <name evidence="2" type="ORF">UFOPK4171_00846</name>
</gene>
<protein>
    <submittedName>
        <fullName evidence="2">Unannotated protein</fullName>
    </submittedName>
</protein>
<dbReference type="InterPro" id="IPR050378">
    <property type="entry name" value="Metallo-dep_Hydrolases_sf"/>
</dbReference>
<dbReference type="InterPro" id="IPR011059">
    <property type="entry name" value="Metal-dep_hydrolase_composite"/>
</dbReference>
<dbReference type="Pfam" id="PF07969">
    <property type="entry name" value="Amidohydro_3"/>
    <property type="match status" value="1"/>
</dbReference>
<dbReference type="GO" id="GO:0005829">
    <property type="term" value="C:cytosol"/>
    <property type="evidence" value="ECO:0007669"/>
    <property type="project" value="TreeGrafter"/>
</dbReference>
<dbReference type="AlphaFoldDB" id="A0A6J5ZM98"/>
<reference evidence="2" key="1">
    <citation type="submission" date="2020-05" db="EMBL/GenBank/DDBJ databases">
        <authorList>
            <person name="Chiriac C."/>
            <person name="Salcher M."/>
            <person name="Ghai R."/>
            <person name="Kavagutti S V."/>
        </authorList>
    </citation>
    <scope>NUCLEOTIDE SEQUENCE</scope>
</reference>
<accession>A0A6J5ZM98</accession>
<evidence type="ECO:0000313" key="2">
    <source>
        <dbReference type="EMBL" id="CAB4342109.1"/>
    </source>
</evidence>
<evidence type="ECO:0000259" key="1">
    <source>
        <dbReference type="Pfam" id="PF07969"/>
    </source>
</evidence>
<dbReference type="GO" id="GO:0016812">
    <property type="term" value="F:hydrolase activity, acting on carbon-nitrogen (but not peptide) bonds, in cyclic amides"/>
    <property type="evidence" value="ECO:0007669"/>
    <property type="project" value="TreeGrafter"/>
</dbReference>
<dbReference type="InterPro" id="IPR013108">
    <property type="entry name" value="Amidohydro_3"/>
</dbReference>
<feature type="domain" description="Amidohydrolase 3" evidence="1">
    <location>
        <begin position="47"/>
        <end position="511"/>
    </location>
</feature>
<sequence length="531" mass="57881">MAENTFTIRGASIIDGSESPAVKKDLLIVEGNIAKVGSIIKGEEQGKVIDGSDLTVTPGFIDMHAHSDLAVISDPQHLAKVTQGVTTEVLGQDGLSYVPSNPETLQQLRGQLFGWNGDPDGFKWNFNSVAQYLSRVDEGAPVNVAYLIPHGTVRMVVRGNEEGVANPDELKQMCNLVETGMKEGAFGLSAGLTYVPAIYADDHEIIELCKIVAKYGGYYAPHHRNYGAKFLDAVAECLDIAEQSKSPLHLTHCHMSHPNFHDKTHLLFEMLDKAESKGVDVTLDTYPYLAGSTYLHALLPSWIQAGGNSETMKRLQSKEHRARVTNDLNVTGSDGNQGGVVNWPAITVAGINKDHNLKFVGKSMIECAAMVNKDVTEFYLDFIADEDLKASCIIFSGHEGNVRAIMQDKRHMIGSDGILTGNRPHPRSYGTFARYLGVYAREEKVLSFEGAVARMTGRSAKRLGLKDRGFIKEGLKADLVLLDATTVLDRSTYESPRVAAAGIENVWIGGVATLKDGKRTEALPGRAIRSR</sequence>
<dbReference type="EMBL" id="CAESAM010000090">
    <property type="protein sequence ID" value="CAB4342109.1"/>
    <property type="molecule type" value="Genomic_DNA"/>
</dbReference>